<dbReference type="PANTHER" id="PTHR10649">
    <property type="entry name" value="ARYL HYDROCARBON RECEPTOR"/>
    <property type="match status" value="1"/>
</dbReference>
<dbReference type="SUPFAM" id="SSF47459">
    <property type="entry name" value="HLH, helix-loop-helix DNA-binding domain"/>
    <property type="match status" value="1"/>
</dbReference>
<dbReference type="PANTHER" id="PTHR10649:SF12">
    <property type="entry name" value="SPINELESS, ISOFORM C"/>
    <property type="match status" value="1"/>
</dbReference>
<evidence type="ECO:0000259" key="7">
    <source>
        <dbReference type="PROSITE" id="PS50112"/>
    </source>
</evidence>
<dbReference type="OrthoDB" id="7788762at2759"/>
<dbReference type="EMBL" id="CAJEWN010000045">
    <property type="protein sequence ID" value="CAD2150066.1"/>
    <property type="molecule type" value="Genomic_DNA"/>
</dbReference>
<dbReference type="InterPro" id="IPR036638">
    <property type="entry name" value="HLH_DNA-bd_sf"/>
</dbReference>
<evidence type="ECO:0000259" key="8">
    <source>
        <dbReference type="PROSITE" id="PS50888"/>
    </source>
</evidence>
<dbReference type="InterPro" id="IPR035965">
    <property type="entry name" value="PAS-like_dom_sf"/>
</dbReference>
<proteinExistence type="predicted"/>
<dbReference type="InterPro" id="IPR013767">
    <property type="entry name" value="PAS_fold"/>
</dbReference>
<keyword evidence="2" id="KW-0805">Transcription regulation</keyword>
<dbReference type="Gene3D" id="4.10.280.10">
    <property type="entry name" value="Helix-loop-helix DNA-binding domain"/>
    <property type="match status" value="1"/>
</dbReference>
<dbReference type="GO" id="GO:0000976">
    <property type="term" value="F:transcription cis-regulatory region binding"/>
    <property type="evidence" value="ECO:0007669"/>
    <property type="project" value="TreeGrafter"/>
</dbReference>
<evidence type="ECO:0000256" key="3">
    <source>
        <dbReference type="ARBA" id="ARBA00023125"/>
    </source>
</evidence>
<dbReference type="Pfam" id="PF14598">
    <property type="entry name" value="PAS_11"/>
    <property type="match status" value="1"/>
</dbReference>
<dbReference type="AlphaFoldDB" id="A0A6V7U8Z7"/>
<feature type="domain" description="BHLH" evidence="8">
    <location>
        <begin position="58"/>
        <end position="111"/>
    </location>
</feature>
<feature type="region of interest" description="Disordered" evidence="6">
    <location>
        <begin position="24"/>
        <end position="49"/>
    </location>
</feature>
<dbReference type="SMART" id="SM00353">
    <property type="entry name" value="HLH"/>
    <property type="match status" value="1"/>
</dbReference>
<sequence>MLLRVKGIIKSKNNNFCIRTTENNKNNNELIPHPQPQTQQPQQPLLNNNNLTTKINNNLNNSSSNPSKRHRERLNGELETVASLLPYDESTIQRLDKLSVLRLAVSYLQIKAHFQVCSQLALLQNGRCFSHPYFNLINTTKTTNNNNNNNSSFFSVPSLFNSFHQIPIIDTNEPFYSSLAQKALGAFLLILHLDGDIFYVTESIEIYLGFQQSDILHQSLFEMIHSEDREELRSLLQRLQQLSSEENNENLATQWDIPIVLRFRCLLDNTCGFVRVELKTKILKIHSHQNNGLSSFISPQFPQQNGRGRRQQQQTTSRLEELNGIEGSYSPLINSFKRWGWALIAICIPFVPPLQMNVRLDDPILKSKHSLDMGIQSLDSRLKQILELNNENNNCLIPSTSNFENNSEDLLSRSFYYFIHPSDVKYFSDAHEMVIKSCSSGLMIYRLISVKSKNIYYVQTSFRLFFKSSKPDSIGANHRILTEVDGESLLEKRNNIKSKFLSFDDTLLQSPRIFQQPINLSVPPIPTTTLNNNSPKLSKNILLIKENNKNKSNSIEGISNYEKLKKKLTTTTTSKKYKKHNKNENEESKIVKKLISKEVKQRGEEEESSSFLNENVNKGIIYREDLNINLVEDNNNINQHLDIPSTTTTNNIYYNNNLNEDVSSAMLSTFPYYYYYCCISPNQQQNLFGSLIMDLTNNEGGEYLNNNNNCIIPDYWTSAVMAAVVDINNEDNNNNEMLNNQAIPLPILQPPLDSDLASSIFHWPQIFPQNNSPTSSGTTTTSILPHLYPLPQQQQPNTYTSTNINNQAQKNPTNPVFPPQYNNNNISSILPSTSILPPETQQQKSKTNLLINNQQTFNPTTSQTSFEHFPTFPTNLLEQQKHFKQQNVFPQNYYNQHVFNSIQTQKQQQTTENNPNIYLNQNITTLQQQQQNVSSTFPPSSFNSSTTTTNTSSFRFLSEVAQTLFGQ</sequence>
<dbReference type="GO" id="GO:0006805">
    <property type="term" value="P:xenobiotic metabolic process"/>
    <property type="evidence" value="ECO:0007669"/>
    <property type="project" value="InterPro"/>
</dbReference>
<organism evidence="9 10">
    <name type="scientific">Meloidogyne enterolobii</name>
    <name type="common">Root-knot nematode worm</name>
    <name type="synonym">Meloidogyne mayaguensis</name>
    <dbReference type="NCBI Taxonomy" id="390850"/>
    <lineage>
        <taxon>Eukaryota</taxon>
        <taxon>Metazoa</taxon>
        <taxon>Ecdysozoa</taxon>
        <taxon>Nematoda</taxon>
        <taxon>Chromadorea</taxon>
        <taxon>Rhabditida</taxon>
        <taxon>Tylenchina</taxon>
        <taxon>Tylenchomorpha</taxon>
        <taxon>Tylenchoidea</taxon>
        <taxon>Meloidogynidae</taxon>
        <taxon>Meloidogyninae</taxon>
        <taxon>Meloidogyne</taxon>
    </lineage>
</organism>
<dbReference type="Gene3D" id="3.30.450.20">
    <property type="entry name" value="PAS domain"/>
    <property type="match status" value="2"/>
</dbReference>
<dbReference type="InterPro" id="IPR011598">
    <property type="entry name" value="bHLH_dom"/>
</dbReference>
<dbReference type="InterPro" id="IPR039091">
    <property type="entry name" value="AHR/AHRR"/>
</dbReference>
<feature type="region of interest" description="Disordered" evidence="6">
    <location>
        <begin position="296"/>
        <end position="317"/>
    </location>
</feature>
<dbReference type="GO" id="GO:0004879">
    <property type="term" value="F:nuclear receptor activity"/>
    <property type="evidence" value="ECO:0007669"/>
    <property type="project" value="TreeGrafter"/>
</dbReference>
<dbReference type="GO" id="GO:0034751">
    <property type="term" value="C:aryl hydrocarbon receptor complex"/>
    <property type="evidence" value="ECO:0007669"/>
    <property type="project" value="TreeGrafter"/>
</dbReference>
<dbReference type="SUPFAM" id="SSF55785">
    <property type="entry name" value="PYP-like sensor domain (PAS domain)"/>
    <property type="match status" value="2"/>
</dbReference>
<evidence type="ECO:0000313" key="10">
    <source>
        <dbReference type="Proteomes" id="UP000580250"/>
    </source>
</evidence>
<keyword evidence="5" id="KW-0539">Nucleus</keyword>
<feature type="region of interest" description="Disordered" evidence="6">
    <location>
        <begin position="791"/>
        <end position="842"/>
    </location>
</feature>
<dbReference type="GO" id="GO:0046983">
    <property type="term" value="F:protein dimerization activity"/>
    <property type="evidence" value="ECO:0007669"/>
    <property type="project" value="InterPro"/>
</dbReference>
<dbReference type="Proteomes" id="UP000580250">
    <property type="component" value="Unassembled WGS sequence"/>
</dbReference>
<evidence type="ECO:0000256" key="5">
    <source>
        <dbReference type="ARBA" id="ARBA00023242"/>
    </source>
</evidence>
<feature type="domain" description="PAS" evidence="7">
    <location>
        <begin position="172"/>
        <end position="243"/>
    </location>
</feature>
<evidence type="ECO:0000256" key="4">
    <source>
        <dbReference type="ARBA" id="ARBA00023163"/>
    </source>
</evidence>
<protein>
    <submittedName>
        <fullName evidence="9">Uncharacterized protein</fullName>
    </submittedName>
</protein>
<keyword evidence="4" id="KW-0804">Transcription</keyword>
<comment type="subcellular location">
    <subcellularLocation>
        <location evidence="1">Nucleus</location>
    </subcellularLocation>
</comment>
<feature type="compositionally biased region" description="Low complexity" evidence="6">
    <location>
        <begin position="36"/>
        <end position="49"/>
    </location>
</feature>
<dbReference type="Pfam" id="PF00989">
    <property type="entry name" value="PAS"/>
    <property type="match status" value="1"/>
</dbReference>
<dbReference type="PROSITE" id="PS50112">
    <property type="entry name" value="PAS"/>
    <property type="match status" value="1"/>
</dbReference>
<accession>A0A6V7U8Z7</accession>
<dbReference type="InterPro" id="IPR000014">
    <property type="entry name" value="PAS"/>
</dbReference>
<feature type="compositionally biased region" description="Low complexity" evidence="6">
    <location>
        <begin position="303"/>
        <end position="314"/>
    </location>
</feature>
<dbReference type="PROSITE" id="PS50888">
    <property type="entry name" value="BHLH"/>
    <property type="match status" value="1"/>
</dbReference>
<dbReference type="CDD" id="cd00130">
    <property type="entry name" value="PAS"/>
    <property type="match status" value="1"/>
</dbReference>
<reference evidence="9 10" key="1">
    <citation type="submission" date="2020-08" db="EMBL/GenBank/DDBJ databases">
        <authorList>
            <person name="Koutsovoulos G."/>
            <person name="Danchin GJ E."/>
        </authorList>
    </citation>
    <scope>NUCLEOTIDE SEQUENCE [LARGE SCALE GENOMIC DNA]</scope>
</reference>
<keyword evidence="3" id="KW-0238">DNA-binding</keyword>
<evidence type="ECO:0000256" key="1">
    <source>
        <dbReference type="ARBA" id="ARBA00004123"/>
    </source>
</evidence>
<feature type="compositionally biased region" description="Low complexity" evidence="6">
    <location>
        <begin position="822"/>
        <end position="838"/>
    </location>
</feature>
<dbReference type="GO" id="GO:0005634">
    <property type="term" value="C:nucleus"/>
    <property type="evidence" value="ECO:0007669"/>
    <property type="project" value="UniProtKB-SubCell"/>
</dbReference>
<evidence type="ECO:0000256" key="6">
    <source>
        <dbReference type="SAM" id="MobiDB-lite"/>
    </source>
</evidence>
<feature type="compositionally biased region" description="Polar residues" evidence="6">
    <location>
        <begin position="797"/>
        <end position="814"/>
    </location>
</feature>
<evidence type="ECO:0000256" key="2">
    <source>
        <dbReference type="ARBA" id="ARBA00023015"/>
    </source>
</evidence>
<dbReference type="SMART" id="SM00091">
    <property type="entry name" value="PAS"/>
    <property type="match status" value="1"/>
</dbReference>
<gene>
    <name evidence="9" type="ORF">MENT_LOCUS9894</name>
</gene>
<name>A0A6V7U8Z7_MELEN</name>
<comment type="caution">
    <text evidence="9">The sequence shown here is derived from an EMBL/GenBank/DDBJ whole genome shotgun (WGS) entry which is preliminary data.</text>
</comment>
<evidence type="ECO:0000313" key="9">
    <source>
        <dbReference type="EMBL" id="CAD2150066.1"/>
    </source>
</evidence>